<comment type="cofactor">
    <cofactor evidence="1 11">
        <name>Zn(2+)</name>
        <dbReference type="ChEBI" id="CHEBI:29105"/>
    </cofactor>
</comment>
<evidence type="ECO:0000256" key="8">
    <source>
        <dbReference type="ARBA" id="ARBA00022989"/>
    </source>
</evidence>
<dbReference type="SUPFAM" id="SSF50156">
    <property type="entry name" value="PDZ domain-like"/>
    <property type="match status" value="1"/>
</dbReference>
<dbReference type="RefSeq" id="WP_252112222.1">
    <property type="nucleotide sequence ID" value="NZ_JAMSHT010000001.1"/>
</dbReference>
<feature type="transmembrane region" description="Helical" evidence="11">
    <location>
        <begin position="104"/>
        <end position="129"/>
    </location>
</feature>
<dbReference type="InterPro" id="IPR004387">
    <property type="entry name" value="Pept_M50_Zn"/>
</dbReference>
<dbReference type="Gene3D" id="2.30.42.10">
    <property type="match status" value="1"/>
</dbReference>
<comment type="caution">
    <text evidence="13">The sequence shown here is derived from an EMBL/GenBank/DDBJ whole genome shotgun (WGS) entry which is preliminary data.</text>
</comment>
<dbReference type="GO" id="GO:0016020">
    <property type="term" value="C:membrane"/>
    <property type="evidence" value="ECO:0007669"/>
    <property type="project" value="UniProtKB-SubCell"/>
</dbReference>
<evidence type="ECO:0000256" key="3">
    <source>
        <dbReference type="ARBA" id="ARBA00007931"/>
    </source>
</evidence>
<dbReference type="Pfam" id="PF02163">
    <property type="entry name" value="Peptidase_M50"/>
    <property type="match status" value="1"/>
</dbReference>
<organism evidence="13 14">
    <name type="scientific">Sphingomicrobium sediminis</name>
    <dbReference type="NCBI Taxonomy" id="2950949"/>
    <lineage>
        <taxon>Bacteria</taxon>
        <taxon>Pseudomonadati</taxon>
        <taxon>Pseudomonadota</taxon>
        <taxon>Alphaproteobacteria</taxon>
        <taxon>Sphingomonadales</taxon>
        <taxon>Sphingomonadaceae</taxon>
        <taxon>Sphingomicrobium</taxon>
    </lineage>
</organism>
<evidence type="ECO:0000256" key="1">
    <source>
        <dbReference type="ARBA" id="ARBA00001947"/>
    </source>
</evidence>
<keyword evidence="10 11" id="KW-0472">Membrane</keyword>
<evidence type="ECO:0000256" key="6">
    <source>
        <dbReference type="ARBA" id="ARBA00022801"/>
    </source>
</evidence>
<feature type="transmembrane region" description="Helical" evidence="11">
    <location>
        <begin position="7"/>
        <end position="25"/>
    </location>
</feature>
<dbReference type="AlphaFoldDB" id="A0A9X2EK00"/>
<protein>
    <recommendedName>
        <fullName evidence="11">Zinc metalloprotease</fullName>
        <ecNumber evidence="11">3.4.24.-</ecNumber>
    </recommendedName>
</protein>
<evidence type="ECO:0000259" key="12">
    <source>
        <dbReference type="SMART" id="SM00228"/>
    </source>
</evidence>
<dbReference type="CDD" id="cd06163">
    <property type="entry name" value="S2P-M50_PDZ_RseP-like"/>
    <property type="match status" value="1"/>
</dbReference>
<gene>
    <name evidence="13" type="primary">rseP</name>
    <name evidence="13" type="ORF">NDO55_02840</name>
</gene>
<dbReference type="InterPro" id="IPR041489">
    <property type="entry name" value="PDZ_6"/>
</dbReference>
<dbReference type="PANTHER" id="PTHR42837:SF2">
    <property type="entry name" value="MEMBRANE METALLOPROTEASE ARASP2, CHLOROPLASTIC-RELATED"/>
    <property type="match status" value="1"/>
</dbReference>
<dbReference type="InterPro" id="IPR001478">
    <property type="entry name" value="PDZ"/>
</dbReference>
<evidence type="ECO:0000256" key="2">
    <source>
        <dbReference type="ARBA" id="ARBA00004141"/>
    </source>
</evidence>
<comment type="similarity">
    <text evidence="3 11">Belongs to the peptidase M50B family.</text>
</comment>
<keyword evidence="7 11" id="KW-0862">Zinc</keyword>
<name>A0A9X2EK00_9SPHN</name>
<dbReference type="Proteomes" id="UP001155128">
    <property type="component" value="Unassembled WGS sequence"/>
</dbReference>
<dbReference type="SMART" id="SM00228">
    <property type="entry name" value="PDZ"/>
    <property type="match status" value="1"/>
</dbReference>
<dbReference type="GO" id="GO:0004222">
    <property type="term" value="F:metalloendopeptidase activity"/>
    <property type="evidence" value="ECO:0007669"/>
    <property type="project" value="InterPro"/>
</dbReference>
<evidence type="ECO:0000256" key="7">
    <source>
        <dbReference type="ARBA" id="ARBA00022833"/>
    </source>
</evidence>
<dbReference type="InterPro" id="IPR036034">
    <property type="entry name" value="PDZ_sf"/>
</dbReference>
<reference evidence="13" key="1">
    <citation type="submission" date="2022-06" db="EMBL/GenBank/DDBJ databases">
        <title>Sphingomicrobium sedimins sp. nov., a marine bacterium isolated from tidal flat.</title>
        <authorList>
            <person name="Kim C.-H."/>
            <person name="Yoo Y."/>
            <person name="Kim J.-J."/>
        </authorList>
    </citation>
    <scope>NUCLEOTIDE SEQUENCE</scope>
    <source>
        <strain evidence="13">GRR-S6-50</strain>
    </source>
</reference>
<evidence type="ECO:0000256" key="5">
    <source>
        <dbReference type="ARBA" id="ARBA00022692"/>
    </source>
</evidence>
<keyword evidence="14" id="KW-1185">Reference proteome</keyword>
<feature type="domain" description="PDZ" evidence="12">
    <location>
        <begin position="123"/>
        <end position="192"/>
    </location>
</feature>
<keyword evidence="5 11" id="KW-0812">Transmembrane</keyword>
<keyword evidence="4" id="KW-0645">Protease</keyword>
<keyword evidence="8 11" id="KW-1133">Transmembrane helix</keyword>
<keyword evidence="11" id="KW-0479">Metal-binding</keyword>
<dbReference type="NCBIfam" id="TIGR00054">
    <property type="entry name" value="RIP metalloprotease RseP"/>
    <property type="match status" value="2"/>
</dbReference>
<dbReference type="GO" id="GO:0046872">
    <property type="term" value="F:metal ion binding"/>
    <property type="evidence" value="ECO:0007669"/>
    <property type="project" value="UniProtKB-KW"/>
</dbReference>
<evidence type="ECO:0000313" key="14">
    <source>
        <dbReference type="Proteomes" id="UP001155128"/>
    </source>
</evidence>
<keyword evidence="9 11" id="KW-0482">Metalloprotease</keyword>
<dbReference type="PANTHER" id="PTHR42837">
    <property type="entry name" value="REGULATOR OF SIGMA-E PROTEASE RSEP"/>
    <property type="match status" value="1"/>
</dbReference>
<evidence type="ECO:0000313" key="13">
    <source>
        <dbReference type="EMBL" id="MCM8556754.1"/>
    </source>
</evidence>
<proteinExistence type="inferred from homology"/>
<dbReference type="Pfam" id="PF17820">
    <property type="entry name" value="PDZ_6"/>
    <property type="match status" value="1"/>
</dbReference>
<dbReference type="InterPro" id="IPR008915">
    <property type="entry name" value="Peptidase_M50"/>
</dbReference>
<dbReference type="EMBL" id="JAMSHT010000001">
    <property type="protein sequence ID" value="MCM8556754.1"/>
    <property type="molecule type" value="Genomic_DNA"/>
</dbReference>
<evidence type="ECO:0000256" key="4">
    <source>
        <dbReference type="ARBA" id="ARBA00022670"/>
    </source>
</evidence>
<accession>A0A9X2EK00</accession>
<dbReference type="CDD" id="cd23081">
    <property type="entry name" value="cpPDZ_EcRseP-like"/>
    <property type="match status" value="1"/>
</dbReference>
<dbReference type="EC" id="3.4.24.-" evidence="11"/>
<dbReference type="GO" id="GO:0006508">
    <property type="term" value="P:proteolysis"/>
    <property type="evidence" value="ECO:0007669"/>
    <property type="project" value="UniProtKB-KW"/>
</dbReference>
<sequence>MIEQPSIPFIIFAFIAVLGPLVFFHELGHYGVARLFGIKSEAFSIGFGKEVLGWTDKRGTRWKVGWLPLGGYVRFAGDMDVSSRPAPEDQDPDHFQNRPVWQRFLVVLAGPMANFLLAIVIFAGFFLAVGDFQSTSRIGTVEEGSAAAEAGLLPGDEITSIAGRDVETFDDIMRTVVIRPGEDVTIVFERDGETRTTQAEIDNYTETDRFGEEHRIGRLGVGGSMQRVAIGPLAAIGKATSETWKLLNWIVDGIGRILFGNLSIEEMGGPIKMAQISGQQLQAGWFTFITFAALLSINLGFINLLPIPMLDGGHLLFYTIEAIRRKPVGEMAQEWAFRAGLVFLGGLMIFLTINDSRSIGLFERLGSLIG</sequence>
<keyword evidence="6 11" id="KW-0378">Hydrolase</keyword>
<comment type="subcellular location">
    <subcellularLocation>
        <location evidence="2">Membrane</location>
        <topology evidence="2">Multi-pass membrane protein</topology>
    </subcellularLocation>
</comment>
<evidence type="ECO:0000256" key="9">
    <source>
        <dbReference type="ARBA" id="ARBA00023049"/>
    </source>
</evidence>
<evidence type="ECO:0000256" key="11">
    <source>
        <dbReference type="RuleBase" id="RU362031"/>
    </source>
</evidence>
<feature type="transmembrane region" description="Helical" evidence="11">
    <location>
        <begin position="335"/>
        <end position="354"/>
    </location>
</feature>
<evidence type="ECO:0000256" key="10">
    <source>
        <dbReference type="ARBA" id="ARBA00023136"/>
    </source>
</evidence>
<feature type="transmembrane region" description="Helical" evidence="11">
    <location>
        <begin position="283"/>
        <end position="305"/>
    </location>
</feature>